<proteinExistence type="predicted"/>
<dbReference type="Proteomes" id="UP000436822">
    <property type="component" value="Unassembled WGS sequence"/>
</dbReference>
<sequence length="157" mass="17152">MPIVGFGASMKDFGMLKIIAAFLVIIPQYAISQPHYFASDEEVAAASCSSNTERELGARSLTNARTDVSGTLHGRFVQYTEDASSEFSSSAASKAVFFIEIKQGSAFFRSMVVTRFTADIWSHGTIRGFFAPNLARRFLVVLTSRNPTCAYSPKKTA</sequence>
<protein>
    <submittedName>
        <fullName evidence="1">Uncharacterized protein</fullName>
    </submittedName>
</protein>
<gene>
    <name evidence="1" type="ORF">KIN_02200</name>
</gene>
<dbReference type="EMBL" id="BLJE01000001">
    <property type="protein sequence ID" value="GFE63146.1"/>
    <property type="molecule type" value="Genomic_DNA"/>
</dbReference>
<reference evidence="1 2" key="1">
    <citation type="submission" date="2019-12" db="EMBL/GenBank/DDBJ databases">
        <title>Litoreibacter badius sp. nov., a novel bacteriochlorophyll a-containing bacterium in the genus Litoreibacter.</title>
        <authorList>
            <person name="Kanamuro M."/>
            <person name="Takabe Y."/>
            <person name="Mori K."/>
            <person name="Takaichi S."/>
            <person name="Hanada S."/>
        </authorList>
    </citation>
    <scope>NUCLEOTIDE SEQUENCE [LARGE SCALE GENOMIC DNA]</scope>
    <source>
        <strain evidence="1 2">K6</strain>
    </source>
</reference>
<dbReference type="RefSeq" id="WP_159804114.1">
    <property type="nucleotide sequence ID" value="NZ_BLJE01000001.1"/>
</dbReference>
<evidence type="ECO:0000313" key="2">
    <source>
        <dbReference type="Proteomes" id="UP000436822"/>
    </source>
</evidence>
<comment type="caution">
    <text evidence="1">The sequence shown here is derived from an EMBL/GenBank/DDBJ whole genome shotgun (WGS) entry which is preliminary data.</text>
</comment>
<accession>A0A6N6JAJ4</accession>
<name>A0A6N6JAJ4_9RHOB</name>
<keyword evidence="2" id="KW-1185">Reference proteome</keyword>
<organism evidence="1 2">
    <name type="scientific">Litoreibacter roseus</name>
    <dbReference type="NCBI Taxonomy" id="2601869"/>
    <lineage>
        <taxon>Bacteria</taxon>
        <taxon>Pseudomonadati</taxon>
        <taxon>Pseudomonadota</taxon>
        <taxon>Alphaproteobacteria</taxon>
        <taxon>Rhodobacterales</taxon>
        <taxon>Roseobacteraceae</taxon>
        <taxon>Litoreibacter</taxon>
    </lineage>
</organism>
<evidence type="ECO:0000313" key="1">
    <source>
        <dbReference type="EMBL" id="GFE63146.1"/>
    </source>
</evidence>
<dbReference type="AlphaFoldDB" id="A0A6N6JAJ4"/>